<feature type="domain" description="TfoX N-terminal" evidence="1">
    <location>
        <begin position="14"/>
        <end position="106"/>
    </location>
</feature>
<evidence type="ECO:0000259" key="2">
    <source>
        <dbReference type="Pfam" id="PF04994"/>
    </source>
</evidence>
<dbReference type="EMBL" id="JADWND010000009">
    <property type="protein sequence ID" value="MBJ8382771.1"/>
    <property type="molecule type" value="Genomic_DNA"/>
</dbReference>
<name>A0ABS0ZVF6_9ENTR</name>
<organism evidence="3 4">
    <name type="scientific">Citrobacter sedlakii</name>
    <dbReference type="NCBI Taxonomy" id="67826"/>
    <lineage>
        <taxon>Bacteria</taxon>
        <taxon>Pseudomonadati</taxon>
        <taxon>Pseudomonadota</taxon>
        <taxon>Gammaproteobacteria</taxon>
        <taxon>Enterobacterales</taxon>
        <taxon>Enterobacteriaceae</taxon>
        <taxon>Citrobacter</taxon>
        <taxon>Citrobacter freundii complex</taxon>
    </lineage>
</organism>
<dbReference type="PIRSF" id="PIRSF028788">
    <property type="entry name" value="TfoX_Sxy"/>
    <property type="match status" value="1"/>
</dbReference>
<dbReference type="InterPro" id="IPR007076">
    <property type="entry name" value="TfoX_N"/>
</dbReference>
<dbReference type="Proteomes" id="UP000746649">
    <property type="component" value="Unassembled WGS sequence"/>
</dbReference>
<protein>
    <submittedName>
        <fullName evidence="3">TfoX/Sxy family DNA transformation protein</fullName>
    </submittedName>
</protein>
<evidence type="ECO:0000313" key="4">
    <source>
        <dbReference type="Proteomes" id="UP000746649"/>
    </source>
</evidence>
<dbReference type="Gene3D" id="1.10.150.20">
    <property type="entry name" value="5' to 3' exonuclease, C-terminal subdomain"/>
    <property type="match status" value="1"/>
</dbReference>
<dbReference type="InterPro" id="IPR047525">
    <property type="entry name" value="TfoX-like"/>
</dbReference>
<evidence type="ECO:0000313" key="3">
    <source>
        <dbReference type="EMBL" id="MBJ8382771.1"/>
    </source>
</evidence>
<evidence type="ECO:0000259" key="1">
    <source>
        <dbReference type="Pfam" id="PF04993"/>
    </source>
</evidence>
<dbReference type="Pfam" id="PF04993">
    <property type="entry name" value="TfoX_N"/>
    <property type="match status" value="1"/>
</dbReference>
<gene>
    <name evidence="3" type="ORF">I6M88_17585</name>
</gene>
<dbReference type="InterPro" id="IPR007077">
    <property type="entry name" value="TfoX_C"/>
</dbReference>
<feature type="domain" description="TfoX C-terminal" evidence="2">
    <location>
        <begin position="116"/>
        <end position="194"/>
    </location>
</feature>
<dbReference type="Gene3D" id="3.30.1460.30">
    <property type="entry name" value="YgaC/TfoX-N like chaperone"/>
    <property type="match status" value="1"/>
</dbReference>
<dbReference type="Pfam" id="PF04994">
    <property type="entry name" value="TfoX_C"/>
    <property type="match status" value="1"/>
</dbReference>
<reference evidence="3 4" key="1">
    <citation type="submission" date="2020-11" db="EMBL/GenBank/DDBJ databases">
        <title>Enhanced detection system for hospital associated transmission using whole genome sequencing surveillance.</title>
        <authorList>
            <person name="Harrison L.H."/>
            <person name="Van Tyne D."/>
            <person name="Marsh J.W."/>
            <person name="Griffith M.P."/>
            <person name="Snyder D.J."/>
            <person name="Cooper V.S."/>
            <person name="Mustapha M."/>
        </authorList>
    </citation>
    <scope>NUCLEOTIDE SEQUENCE [LARGE SCALE GENOMIC DNA]</scope>
    <source>
        <strain evidence="3 4">CB00117</strain>
    </source>
</reference>
<dbReference type="PANTHER" id="PTHR36121">
    <property type="entry name" value="PROTEIN SXY"/>
    <property type="match status" value="1"/>
</dbReference>
<dbReference type="PANTHER" id="PTHR36121:SF1">
    <property type="entry name" value="PROTEIN SXY"/>
    <property type="match status" value="1"/>
</dbReference>
<accession>A0ABS0ZVF6</accession>
<comment type="caution">
    <text evidence="3">The sequence shown here is derived from an EMBL/GenBank/DDBJ whole genome shotgun (WGS) entry which is preliminary data.</text>
</comment>
<keyword evidence="4" id="KW-1185">Reference proteome</keyword>
<dbReference type="RefSeq" id="WP_042288007.1">
    <property type="nucleotide sequence ID" value="NZ_CABLBY010000007.1"/>
</dbReference>
<dbReference type="InterPro" id="IPR026256">
    <property type="entry name" value="TfoX-like_gammaprotbact"/>
</dbReference>
<sequence>MKVHSYDRINKSQEYLSSLGTVRYRSLFGSYSLTINDTVFAMVADGELYLRACEQSVQYCVKHSPVWLTFMKRGRPVMLNYYQVDESLWRDQQKLIRLSKYSLDAALKEKHLRGATQRLKDLPNMTFHLESLLNEAGVYDVSTLRVLGAKMCWLRLRQINKSITDKILYILEGAIYGIHEAALPATRRQELAAWVKTLTKEPLFPVKIE</sequence>
<proteinExistence type="predicted"/>
<dbReference type="SUPFAM" id="SSF159894">
    <property type="entry name" value="YgaC/TfoX-N like"/>
    <property type="match status" value="1"/>
</dbReference>